<reference evidence="1 2" key="1">
    <citation type="submission" date="2023-04" db="EMBL/GenBank/DDBJ databases">
        <title>Funneling lignin-derived compounds into biodiesel using alkali-halophilic Citricoccus sp. P2.</title>
        <authorList>
            <person name="Luo C.-B."/>
        </authorList>
    </citation>
    <scope>NUCLEOTIDE SEQUENCE [LARGE SCALE GENOMIC DNA]</scope>
    <source>
        <strain evidence="1 2">P2</strain>
    </source>
</reference>
<dbReference type="RefSeq" id="WP_278155813.1">
    <property type="nucleotide sequence ID" value="NZ_CP121252.1"/>
</dbReference>
<keyword evidence="2" id="KW-1185">Reference proteome</keyword>
<protein>
    <submittedName>
        <fullName evidence="1">Cytochrome</fullName>
    </submittedName>
</protein>
<dbReference type="EMBL" id="CP121252">
    <property type="protein sequence ID" value="WFP15246.1"/>
    <property type="molecule type" value="Genomic_DNA"/>
</dbReference>
<dbReference type="Proteomes" id="UP001219037">
    <property type="component" value="Chromosome"/>
</dbReference>
<sequence>MTQPLLAHQTEFGRMYSRTLSGVPEVPSITTVIAQQPADLTGWAGHMAAQAVINDPRLPTAVNAPGQLKTLARHASSAAERFRDDAAARGDRVHQYAEQVALRALGEPHDMSGARSALAEHNESAFADRFDEWWDLYEVRPLAAEVTVWNQSVGYAGTLDLVASIGGRTCLIDYKTKGTDRNGRVKTLDPKVVMQLVAGLKAEESLIDPEAGTWGPWAHADAAILMGVAVGETEVVAYQANPQVLPEYWRRFWSLRQAWDYGQQAERAGQALRPIAPPPSSTNQPVG</sequence>
<evidence type="ECO:0000313" key="1">
    <source>
        <dbReference type="EMBL" id="WFP15246.1"/>
    </source>
</evidence>
<name>A0ABY8H290_9MICC</name>
<proteinExistence type="predicted"/>
<evidence type="ECO:0000313" key="2">
    <source>
        <dbReference type="Proteomes" id="UP001219037"/>
    </source>
</evidence>
<gene>
    <name evidence="1" type="ORF">P8192_07330</name>
</gene>
<accession>A0ABY8H290</accession>
<organism evidence="1 2">
    <name type="scientific">Citricoccus muralis</name>
    <dbReference type="NCBI Taxonomy" id="169134"/>
    <lineage>
        <taxon>Bacteria</taxon>
        <taxon>Bacillati</taxon>
        <taxon>Actinomycetota</taxon>
        <taxon>Actinomycetes</taxon>
        <taxon>Micrococcales</taxon>
        <taxon>Micrococcaceae</taxon>
        <taxon>Citricoccus</taxon>
    </lineage>
</organism>